<reference evidence="3" key="2">
    <citation type="journal article" date="2008" name="Genome Biol.">
        <title>Improved genome assembly and evidence-based global gene model set for the chordate Ciona intestinalis: new insight into intron and operon populations.</title>
        <authorList>
            <person name="Satou Y."/>
            <person name="Mineta K."/>
            <person name="Ogasawara M."/>
            <person name="Sasakura Y."/>
            <person name="Shoguchi E."/>
            <person name="Ueno K."/>
            <person name="Yamada L."/>
            <person name="Matsumoto J."/>
            <person name="Wasserscheid J."/>
            <person name="Dewar K."/>
            <person name="Wiley G.B."/>
            <person name="Macmil S.L."/>
            <person name="Roe B.A."/>
            <person name="Zeller R.W."/>
            <person name="Hastings K.E."/>
            <person name="Lemaire P."/>
            <person name="Lindquist E."/>
            <person name="Endo T."/>
            <person name="Hotta K."/>
            <person name="Inaba K."/>
        </authorList>
    </citation>
    <scope>NUCLEOTIDE SEQUENCE [LARGE SCALE GENOMIC DNA]</scope>
    <source>
        <strain evidence="3">wild type</strain>
    </source>
</reference>
<dbReference type="GeneTree" id="ENSGT00940000165599"/>
<dbReference type="OMA" id="ENEDMGP"/>
<evidence type="ECO:0000313" key="3">
    <source>
        <dbReference type="Ensembl" id="ENSCINP00000001160.3"/>
    </source>
</evidence>
<dbReference type="PROSITE" id="PS50836">
    <property type="entry name" value="DOMON"/>
    <property type="match status" value="1"/>
</dbReference>
<dbReference type="AlphaFoldDB" id="F6RQW2"/>
<dbReference type="InParanoid" id="F6RQW2"/>
<dbReference type="KEGG" id="cin:100180002"/>
<accession>A0A1W2WHM6</accession>
<evidence type="ECO:0000256" key="1">
    <source>
        <dbReference type="SAM" id="SignalP"/>
    </source>
</evidence>
<gene>
    <name evidence="3" type="primary">LOC100180002</name>
</gene>
<keyword evidence="1" id="KW-0732">Signal</keyword>
<dbReference type="Proteomes" id="UP000008144">
    <property type="component" value="Chromosome 12"/>
</dbReference>
<dbReference type="InterPro" id="IPR005018">
    <property type="entry name" value="DOMON_domain"/>
</dbReference>
<accession>F6RQW2</accession>
<dbReference type="GeneID" id="100180002"/>
<organism evidence="3 4">
    <name type="scientific">Ciona intestinalis</name>
    <name type="common">Transparent sea squirt</name>
    <name type="synonym">Ascidia intestinalis</name>
    <dbReference type="NCBI Taxonomy" id="7719"/>
    <lineage>
        <taxon>Eukaryota</taxon>
        <taxon>Metazoa</taxon>
        <taxon>Chordata</taxon>
        <taxon>Tunicata</taxon>
        <taxon>Ascidiacea</taxon>
        <taxon>Phlebobranchia</taxon>
        <taxon>Cionidae</taxon>
        <taxon>Ciona</taxon>
    </lineage>
</organism>
<dbReference type="EMBL" id="EAAA01000988">
    <property type="status" value="NOT_ANNOTATED_CDS"/>
    <property type="molecule type" value="Genomic_DNA"/>
</dbReference>
<protein>
    <submittedName>
        <fullName evidence="3">Putative ferric-chelate reductase 1</fullName>
    </submittedName>
</protein>
<feature type="chain" id="PRO_5014090043" evidence="1">
    <location>
        <begin position="19"/>
        <end position="232"/>
    </location>
</feature>
<reference evidence="3" key="4">
    <citation type="submission" date="2025-09" db="UniProtKB">
        <authorList>
            <consortium name="Ensembl"/>
        </authorList>
    </citation>
    <scope>IDENTIFICATION</scope>
</reference>
<proteinExistence type="predicted"/>
<dbReference type="Ensembl" id="ENSCINT00000001160.3">
    <property type="protein sequence ID" value="ENSCINP00000001160.3"/>
    <property type="gene ID" value="ENSCING00000000634.3"/>
</dbReference>
<feature type="signal peptide" evidence="1">
    <location>
        <begin position="1"/>
        <end position="18"/>
    </location>
</feature>
<feature type="domain" description="DOMON" evidence="2">
    <location>
        <begin position="53"/>
        <end position="178"/>
    </location>
</feature>
<dbReference type="SMART" id="SM00664">
    <property type="entry name" value="DoH"/>
    <property type="match status" value="1"/>
</dbReference>
<evidence type="ECO:0000259" key="2">
    <source>
        <dbReference type="PROSITE" id="PS50836"/>
    </source>
</evidence>
<name>F6RQW2_CIOIN</name>
<dbReference type="HOGENOM" id="CLU_1194544_0_0_1"/>
<keyword evidence="4" id="KW-1185">Reference proteome</keyword>
<evidence type="ECO:0000313" key="4">
    <source>
        <dbReference type="Proteomes" id="UP000008144"/>
    </source>
</evidence>
<reference evidence="4" key="1">
    <citation type="journal article" date="2002" name="Science">
        <title>The draft genome of Ciona intestinalis: insights into chordate and vertebrate origins.</title>
        <authorList>
            <person name="Dehal P."/>
            <person name="Satou Y."/>
            <person name="Campbell R.K."/>
            <person name="Chapman J."/>
            <person name="Degnan B."/>
            <person name="De Tomaso A."/>
            <person name="Davidson B."/>
            <person name="Di Gregorio A."/>
            <person name="Gelpke M."/>
            <person name="Goodstein D.M."/>
            <person name="Harafuji N."/>
            <person name="Hastings K.E."/>
            <person name="Ho I."/>
            <person name="Hotta K."/>
            <person name="Huang W."/>
            <person name="Kawashima T."/>
            <person name="Lemaire P."/>
            <person name="Martinez D."/>
            <person name="Meinertzhagen I.A."/>
            <person name="Necula S."/>
            <person name="Nonaka M."/>
            <person name="Putnam N."/>
            <person name="Rash S."/>
            <person name="Saiga H."/>
            <person name="Satake M."/>
            <person name="Terry A."/>
            <person name="Yamada L."/>
            <person name="Wang H.G."/>
            <person name="Awazu S."/>
            <person name="Azumi K."/>
            <person name="Boore J."/>
            <person name="Branno M."/>
            <person name="Chin-Bow S."/>
            <person name="DeSantis R."/>
            <person name="Doyle S."/>
            <person name="Francino P."/>
            <person name="Keys D.N."/>
            <person name="Haga S."/>
            <person name="Hayashi H."/>
            <person name="Hino K."/>
            <person name="Imai K.S."/>
            <person name="Inaba K."/>
            <person name="Kano S."/>
            <person name="Kobayashi K."/>
            <person name="Kobayashi M."/>
            <person name="Lee B.I."/>
            <person name="Makabe K.W."/>
            <person name="Manohar C."/>
            <person name="Matassi G."/>
            <person name="Medina M."/>
            <person name="Mochizuki Y."/>
            <person name="Mount S."/>
            <person name="Morishita T."/>
            <person name="Miura S."/>
            <person name="Nakayama A."/>
            <person name="Nishizaka S."/>
            <person name="Nomoto H."/>
            <person name="Ohta F."/>
            <person name="Oishi K."/>
            <person name="Rigoutsos I."/>
            <person name="Sano M."/>
            <person name="Sasaki A."/>
            <person name="Sasakura Y."/>
            <person name="Shoguchi E."/>
            <person name="Shin-i T."/>
            <person name="Spagnuolo A."/>
            <person name="Stainier D."/>
            <person name="Suzuki M.M."/>
            <person name="Tassy O."/>
            <person name="Takatori N."/>
            <person name="Tokuoka M."/>
            <person name="Yagi K."/>
            <person name="Yoshizaki F."/>
            <person name="Wada S."/>
            <person name="Zhang C."/>
            <person name="Hyatt P.D."/>
            <person name="Larimer F."/>
            <person name="Detter C."/>
            <person name="Doggett N."/>
            <person name="Glavina T."/>
            <person name="Hawkins T."/>
            <person name="Richardson P."/>
            <person name="Lucas S."/>
            <person name="Kohara Y."/>
            <person name="Levine M."/>
            <person name="Satoh N."/>
            <person name="Rokhsar D.S."/>
        </authorList>
    </citation>
    <scope>NUCLEOTIDE SEQUENCE [LARGE SCALE GENOMIC DNA]</scope>
</reference>
<dbReference type="RefSeq" id="XP_002129252.1">
    <property type="nucleotide sequence ID" value="XM_002129216.4"/>
</dbReference>
<reference evidence="3" key="3">
    <citation type="submission" date="2025-08" db="UniProtKB">
        <authorList>
            <consortium name="Ensembl"/>
        </authorList>
    </citation>
    <scope>IDENTIFICATION</scope>
</reference>
<sequence length="232" mass="24719">MIKATLVSVLLLVCCCNAGTKTKYPAHNAQDDIKKVASYGSWTWNVSSNCNPACRTVSWEKVDEVGVINVKFTLSGPDVGYLAVSISENEDMGPADDVYICVVMPPANTSDVVITSGYLTGHGPATVTGPVPTQLSSVANGSVSCTFYRPLSVTRNISGTYHTWDVNTGTFNLLYAEGPVTAAGSIRRHTYRAFTHGVFNLFKPEGTGAASSLQAQSIAILSLVVCFTYALF</sequence>